<evidence type="ECO:0000256" key="1">
    <source>
        <dbReference type="SAM" id="SignalP"/>
    </source>
</evidence>
<dbReference type="InterPro" id="IPR001229">
    <property type="entry name" value="Jacalin-like_lectin_dom"/>
</dbReference>
<dbReference type="SMART" id="SM00915">
    <property type="entry name" value="Jacalin"/>
    <property type="match status" value="1"/>
</dbReference>
<feature type="signal peptide" evidence="1">
    <location>
        <begin position="1"/>
        <end position="23"/>
    </location>
</feature>
<proteinExistence type="predicted"/>
<reference evidence="4" key="1">
    <citation type="journal article" date="2014" name="Genome Announc.">
        <title>Draft genome sequence of the plant-pathogenic soil fungus Rhizoctonia solani anastomosis group 3 strain Rhs1AP.</title>
        <authorList>
            <person name="Cubeta M.A."/>
            <person name="Thomas E."/>
            <person name="Dean R.A."/>
            <person name="Jabaji S."/>
            <person name="Neate S.M."/>
            <person name="Tavantzis S."/>
            <person name="Toda T."/>
            <person name="Vilgalys R."/>
            <person name="Bharathan N."/>
            <person name="Fedorova-Abrams N."/>
            <person name="Pakala S.B."/>
            <person name="Pakala S.M."/>
            <person name="Zafar N."/>
            <person name="Joardar V."/>
            <person name="Losada L."/>
            <person name="Nierman W.C."/>
        </authorList>
    </citation>
    <scope>NUCLEOTIDE SEQUENCE [LARGE SCALE GENOMIC DNA]</scope>
    <source>
        <strain evidence="4">AG-3</strain>
    </source>
</reference>
<dbReference type="SUPFAM" id="SSF56219">
    <property type="entry name" value="DNase I-like"/>
    <property type="match status" value="1"/>
</dbReference>
<protein>
    <submittedName>
        <fullName evidence="3">Endonuclease/exonuclease/phosphatase family protein, putative</fullName>
    </submittedName>
</protein>
<keyword evidence="3" id="KW-0255">Endonuclease</keyword>
<dbReference type="EMBL" id="JATN01000321">
    <property type="protein sequence ID" value="EUC58844.1"/>
    <property type="molecule type" value="Genomic_DNA"/>
</dbReference>
<dbReference type="CDD" id="cd09615">
    <property type="entry name" value="Jacalin_EEP"/>
    <property type="match status" value="1"/>
</dbReference>
<dbReference type="OrthoDB" id="40902at2759"/>
<dbReference type="Gene3D" id="3.60.10.10">
    <property type="entry name" value="Endonuclease/exonuclease/phosphatase"/>
    <property type="match status" value="1"/>
</dbReference>
<keyword evidence="3" id="KW-0269">Exonuclease</keyword>
<dbReference type="Pfam" id="PF01419">
    <property type="entry name" value="Jacalin"/>
    <property type="match status" value="1"/>
</dbReference>
<evidence type="ECO:0000313" key="4">
    <source>
        <dbReference type="Proteomes" id="UP000030108"/>
    </source>
</evidence>
<dbReference type="Gene3D" id="2.100.10.30">
    <property type="entry name" value="Jacalin-like lectin domain"/>
    <property type="match status" value="1"/>
</dbReference>
<dbReference type="SUPFAM" id="SSF51101">
    <property type="entry name" value="Mannose-binding lectins"/>
    <property type="match status" value="1"/>
</dbReference>
<comment type="caution">
    <text evidence="3">The sequence shown here is derived from an EMBL/GenBank/DDBJ whole genome shotgun (WGS) entry which is preliminary data.</text>
</comment>
<dbReference type="InterPro" id="IPR036404">
    <property type="entry name" value="Jacalin-like_lectin_dom_sf"/>
</dbReference>
<dbReference type="GO" id="GO:0004527">
    <property type="term" value="F:exonuclease activity"/>
    <property type="evidence" value="ECO:0007669"/>
    <property type="project" value="UniProtKB-KW"/>
</dbReference>
<dbReference type="Proteomes" id="UP000030108">
    <property type="component" value="Unassembled WGS sequence"/>
</dbReference>
<keyword evidence="1" id="KW-0732">Signal</keyword>
<evidence type="ECO:0000259" key="2">
    <source>
        <dbReference type="SMART" id="SM00915"/>
    </source>
</evidence>
<dbReference type="GO" id="GO:0004519">
    <property type="term" value="F:endonuclease activity"/>
    <property type="evidence" value="ECO:0007669"/>
    <property type="project" value="UniProtKB-KW"/>
</dbReference>
<organism evidence="3 4">
    <name type="scientific">Rhizoctonia solani AG-3 Rhs1AP</name>
    <dbReference type="NCBI Taxonomy" id="1086054"/>
    <lineage>
        <taxon>Eukaryota</taxon>
        <taxon>Fungi</taxon>
        <taxon>Dikarya</taxon>
        <taxon>Basidiomycota</taxon>
        <taxon>Agaricomycotina</taxon>
        <taxon>Agaricomycetes</taxon>
        <taxon>Cantharellales</taxon>
        <taxon>Ceratobasidiaceae</taxon>
        <taxon>Rhizoctonia</taxon>
    </lineage>
</organism>
<accession>A0A0A1UIF5</accession>
<evidence type="ECO:0000313" key="3">
    <source>
        <dbReference type="EMBL" id="EUC58844.1"/>
    </source>
</evidence>
<name>A0A0A1UIF5_9AGAM</name>
<keyword evidence="3" id="KW-0378">Hydrolase</keyword>
<feature type="non-terminal residue" evidence="3">
    <location>
        <position position="450"/>
    </location>
</feature>
<feature type="chain" id="PRO_5001991357" evidence="1">
    <location>
        <begin position="24"/>
        <end position="450"/>
    </location>
</feature>
<keyword evidence="3" id="KW-0540">Nuclease</keyword>
<gene>
    <name evidence="3" type="ORF">RSOL_281510</name>
</gene>
<sequence length="450" mass="49071">MLRSSFLLVATAFLYLAAPASLAKQDTAPSCTFNVMSISLSGRNWAYTPSADPSHHEEDSHIVYIGVRLSDFDYGVINVQEDHSLGFHNTLYRYDRHPFHTKFSTDFWFDPGLSTISKYSWLDFACLEWHGRVTATETREAWDLASCGSITIRRAPGDKRWKIQQLADFIDANSVGNAVIIFGNTNSLYTSPEDNIRILTIQNGLTDAWVQAIGGNTPAVGANQMVCPPGIPSNISCEGVDKIFYRGSPIINLTSSGFFYDTSRFLSPEGIPLADRNPVRVEFEYTLKPGLRQSDLGGGPHGTWFNDLHLIPSSPALSSITLRGGNRLDGLTLILTSGQAFVHGGWGGNPYWLTLASGEYITVVKLCWGKRNGHTRIFYARAITNIGGSVQAGKVTENCTNATAPSGYGVVGTYGRAGDEIDQLGFIYGEQSPQVTPAAGGVYATKVSER</sequence>
<dbReference type="AlphaFoldDB" id="A0A0A1UIF5"/>
<dbReference type="InterPro" id="IPR036691">
    <property type="entry name" value="Endo/exonu/phosph_ase_sf"/>
</dbReference>
<feature type="domain" description="Jacalin-type lectin" evidence="2">
    <location>
        <begin position="302"/>
        <end position="430"/>
    </location>
</feature>